<dbReference type="InterPro" id="IPR027817">
    <property type="entry name" value="Costars_dom"/>
</dbReference>
<dbReference type="InParanoid" id="A0A4W3IN56"/>
<proteinExistence type="predicted"/>
<evidence type="ECO:0000256" key="1">
    <source>
        <dbReference type="ARBA" id="ARBA00004204"/>
    </source>
</evidence>
<dbReference type="PANTHER" id="PTHR22739:SF20">
    <property type="entry name" value="ACTIN-BINDING RHO-ACTIVATING PROTEIN"/>
    <property type="match status" value="1"/>
</dbReference>
<keyword evidence="12" id="KW-0206">Cytoskeleton</keyword>
<dbReference type="GO" id="GO:0035025">
    <property type="term" value="P:positive regulation of Rho protein signal transduction"/>
    <property type="evidence" value="ECO:0007669"/>
    <property type="project" value="InterPro"/>
</dbReference>
<evidence type="ECO:0000256" key="5">
    <source>
        <dbReference type="ARBA" id="ARBA00022553"/>
    </source>
</evidence>
<reference evidence="20" key="2">
    <citation type="journal article" date="2007" name="PLoS Biol.">
        <title>Survey sequencing and comparative analysis of the elephant shark (Callorhinchus milii) genome.</title>
        <authorList>
            <person name="Venkatesh B."/>
            <person name="Kirkness E.F."/>
            <person name="Loh Y.H."/>
            <person name="Halpern A.L."/>
            <person name="Lee A.P."/>
            <person name="Johnson J."/>
            <person name="Dandona N."/>
            <person name="Viswanathan L.D."/>
            <person name="Tay A."/>
            <person name="Venter J.C."/>
            <person name="Strausberg R.L."/>
            <person name="Brenner S."/>
        </authorList>
    </citation>
    <scope>NUCLEOTIDE SEQUENCE [LARGE SCALE GENOMIC DNA]</scope>
</reference>
<dbReference type="STRING" id="7868.ENSCMIP00000030617"/>
<comment type="subunit">
    <text evidence="14">Binds F-actin and ABLIM1, ABLIM2 and ABLIM3. Interaction with ABLIM2 and ABLIM3 enhances activity.</text>
</comment>
<evidence type="ECO:0000259" key="18">
    <source>
        <dbReference type="SMART" id="SM01283"/>
    </source>
</evidence>
<evidence type="ECO:0000256" key="14">
    <source>
        <dbReference type="ARBA" id="ARBA00063019"/>
    </source>
</evidence>
<dbReference type="FunFam" id="1.10.10.1540:FF:000001">
    <property type="entry name" value="Actin-binding Rho-activating protein a"/>
    <property type="match status" value="1"/>
</dbReference>
<organism evidence="19 20">
    <name type="scientific">Callorhinchus milii</name>
    <name type="common">Ghost shark</name>
    <dbReference type="NCBI Taxonomy" id="7868"/>
    <lineage>
        <taxon>Eukaryota</taxon>
        <taxon>Metazoa</taxon>
        <taxon>Chordata</taxon>
        <taxon>Craniata</taxon>
        <taxon>Vertebrata</taxon>
        <taxon>Chondrichthyes</taxon>
        <taxon>Holocephali</taxon>
        <taxon>Chimaeriformes</taxon>
        <taxon>Callorhinchidae</taxon>
        <taxon>Callorhinchus</taxon>
    </lineage>
</organism>
<name>A0A4W3IN56_CALMI</name>
<comment type="subcellular location">
    <subcellularLocation>
        <location evidence="2">Cytoplasm</location>
        <location evidence="2">Cytoskeleton</location>
    </subcellularLocation>
    <subcellularLocation>
        <location evidence="1">Cytoplasm</location>
        <location evidence="1">Myofibril</location>
        <location evidence="1">Sarcomere</location>
    </subcellularLocation>
</comment>
<dbReference type="GO" id="GO:0003779">
    <property type="term" value="F:actin binding"/>
    <property type="evidence" value="ECO:0007669"/>
    <property type="project" value="UniProtKB-KW"/>
</dbReference>
<feature type="domain" description="Costars" evidence="18">
    <location>
        <begin position="281"/>
        <end position="357"/>
    </location>
</feature>
<keyword evidence="20" id="KW-1185">Reference proteome</keyword>
<reference evidence="20" key="1">
    <citation type="journal article" date="2006" name="Science">
        <title>Ancient noncoding elements conserved in the human genome.</title>
        <authorList>
            <person name="Venkatesh B."/>
            <person name="Kirkness E.F."/>
            <person name="Loh Y.H."/>
            <person name="Halpern A.L."/>
            <person name="Lee A.P."/>
            <person name="Johnson J."/>
            <person name="Dandona N."/>
            <person name="Viswanathan L.D."/>
            <person name="Tay A."/>
            <person name="Venter J.C."/>
            <person name="Strausberg R.L."/>
            <person name="Brenner S."/>
        </authorList>
    </citation>
    <scope>NUCLEOTIDE SEQUENCE [LARGE SCALE GENOMIC DNA]</scope>
</reference>
<evidence type="ECO:0000256" key="4">
    <source>
        <dbReference type="ARBA" id="ARBA00022490"/>
    </source>
</evidence>
<keyword evidence="10" id="KW-0804">Transcription</keyword>
<dbReference type="PANTHER" id="PTHR22739">
    <property type="entry name" value="STRIATED MUSCLE ACTIVATOR OF RHO-DEPENDENT SIGNALING-RELATED"/>
    <property type="match status" value="1"/>
</dbReference>
<reference evidence="19" key="5">
    <citation type="submission" date="2025-09" db="UniProtKB">
        <authorList>
            <consortium name="Ensembl"/>
        </authorList>
    </citation>
    <scope>IDENTIFICATION</scope>
</reference>
<dbReference type="Ensembl" id="ENSCMIT00000031084.1">
    <property type="protein sequence ID" value="ENSCMIP00000030617.1"/>
    <property type="gene ID" value="ENSCMIG00000013169.1"/>
</dbReference>
<evidence type="ECO:0000256" key="16">
    <source>
        <dbReference type="ARBA" id="ARBA00076363"/>
    </source>
</evidence>
<comment type="function">
    <text evidence="13">Acts as an activator of serum response factor (SRF)-dependent transcription possibly by inducing nuclear translocation of MKL1 or MKL2 and through a mechanism requiring Rho-actin signaling.</text>
</comment>
<keyword evidence="8" id="KW-0805">Transcription regulation</keyword>
<dbReference type="InterPro" id="IPR026111">
    <property type="entry name" value="Abra"/>
</dbReference>
<dbReference type="SMART" id="SM01283">
    <property type="entry name" value="Costars"/>
    <property type="match status" value="1"/>
</dbReference>
<evidence type="ECO:0000256" key="7">
    <source>
        <dbReference type="ARBA" id="ARBA00023010"/>
    </source>
</evidence>
<reference evidence="20" key="3">
    <citation type="journal article" date="2014" name="Nature">
        <title>Elephant shark genome provides unique insights into gnathostome evolution.</title>
        <authorList>
            <consortium name="International Elephant Shark Genome Sequencing Consortium"/>
            <person name="Venkatesh B."/>
            <person name="Lee A.P."/>
            <person name="Ravi V."/>
            <person name="Maurya A.K."/>
            <person name="Lian M.M."/>
            <person name="Swann J.B."/>
            <person name="Ohta Y."/>
            <person name="Flajnik M.F."/>
            <person name="Sutoh Y."/>
            <person name="Kasahara M."/>
            <person name="Hoon S."/>
            <person name="Gangu V."/>
            <person name="Roy S.W."/>
            <person name="Irimia M."/>
            <person name="Korzh V."/>
            <person name="Kondrychyn I."/>
            <person name="Lim Z.W."/>
            <person name="Tay B.H."/>
            <person name="Tohari S."/>
            <person name="Kong K.W."/>
            <person name="Ho S."/>
            <person name="Lorente-Galdos B."/>
            <person name="Quilez J."/>
            <person name="Marques-Bonet T."/>
            <person name="Raney B.J."/>
            <person name="Ingham P.W."/>
            <person name="Tay A."/>
            <person name="Hillier L.W."/>
            <person name="Minx P."/>
            <person name="Boehm T."/>
            <person name="Wilson R.K."/>
            <person name="Brenner S."/>
            <person name="Warren W.C."/>
        </authorList>
    </citation>
    <scope>NUCLEOTIDE SEQUENCE [LARGE SCALE GENOMIC DNA]</scope>
</reference>
<dbReference type="OMA" id="WQNWSST"/>
<evidence type="ECO:0000256" key="12">
    <source>
        <dbReference type="ARBA" id="ARBA00023212"/>
    </source>
</evidence>
<dbReference type="Gene3D" id="1.10.10.1540">
    <property type="entry name" value="Costar domain"/>
    <property type="match status" value="1"/>
</dbReference>
<evidence type="ECO:0000256" key="6">
    <source>
        <dbReference type="ARBA" id="ARBA00022927"/>
    </source>
</evidence>
<dbReference type="GO" id="GO:0045944">
    <property type="term" value="P:positive regulation of transcription by RNA polymerase II"/>
    <property type="evidence" value="ECO:0007669"/>
    <property type="project" value="TreeGrafter"/>
</dbReference>
<protein>
    <recommendedName>
        <fullName evidence="15">Actin-binding Rho-activating protein</fullName>
    </recommendedName>
    <alternativeName>
        <fullName evidence="16">Striated muscle activator of Rho-dependent signaling</fullName>
    </alternativeName>
</protein>
<evidence type="ECO:0000256" key="11">
    <source>
        <dbReference type="ARBA" id="ARBA00023203"/>
    </source>
</evidence>
<evidence type="ECO:0000256" key="9">
    <source>
        <dbReference type="ARBA" id="ARBA00023159"/>
    </source>
</evidence>
<feature type="compositionally biased region" description="Polar residues" evidence="17">
    <location>
        <begin position="30"/>
        <end position="41"/>
    </location>
</feature>
<keyword evidence="11" id="KW-0009">Actin-binding</keyword>
<keyword evidence="6" id="KW-0653">Protein transport</keyword>
<dbReference type="InterPro" id="IPR038095">
    <property type="entry name" value="Costars_sf"/>
</dbReference>
<evidence type="ECO:0000313" key="20">
    <source>
        <dbReference type="Proteomes" id="UP000314986"/>
    </source>
</evidence>
<keyword evidence="9" id="KW-0010">Activator</keyword>
<evidence type="ECO:0000313" key="19">
    <source>
        <dbReference type="Ensembl" id="ENSCMIP00000030617.1"/>
    </source>
</evidence>
<keyword evidence="4" id="KW-0963">Cytoplasm</keyword>
<accession>A0A4W3IN56</accession>
<dbReference type="GO" id="GO:0005856">
    <property type="term" value="C:cytoskeleton"/>
    <property type="evidence" value="ECO:0007669"/>
    <property type="project" value="UniProtKB-SubCell"/>
</dbReference>
<sequence>MATEMKPDRAVRRLRSVALVGSLARSWQQWANDNTHRQSSGPVGWQPSVDDQQNQPPDKKKSQQLLIEHSLKDQGQRPALLLATCKDLEEAEDLGVKIKTKDVTKSVDAKLHECGRDNVNALSSKYGLELVAGAQSLQDHRSPSRRRHCSSLVVELTRSWKKIEKENEGTKSWKREKEAGDGDEDEVLPRIKRAGGLLSFREEIGKNKNLVARKKYNPLTSLKSQWQEWADHHQVKQKLNPFSEEFDHELAMATRLQKGDQGYGRPKEGTKTAERAQRAEAHIRREVMDMCFIIRSMGQPGADSRVRITFGELFERYVRISDKVVGILMRARKHGYVHFEGEMLWQGRDDDVIITLLEKL</sequence>
<dbReference type="GO" id="GO:0015031">
    <property type="term" value="P:protein transport"/>
    <property type="evidence" value="ECO:0007669"/>
    <property type="project" value="UniProtKB-KW"/>
</dbReference>
<evidence type="ECO:0000256" key="3">
    <source>
        <dbReference type="ARBA" id="ARBA00022448"/>
    </source>
</evidence>
<evidence type="ECO:0000256" key="15">
    <source>
        <dbReference type="ARBA" id="ARBA00073502"/>
    </source>
</evidence>
<reference evidence="19" key="4">
    <citation type="submission" date="2025-08" db="UniProtKB">
        <authorList>
            <consortium name="Ensembl"/>
        </authorList>
    </citation>
    <scope>IDENTIFICATION</scope>
</reference>
<evidence type="ECO:0000256" key="13">
    <source>
        <dbReference type="ARBA" id="ARBA00059783"/>
    </source>
</evidence>
<dbReference type="Pfam" id="PF14705">
    <property type="entry name" value="Costars"/>
    <property type="match status" value="1"/>
</dbReference>
<evidence type="ECO:0000256" key="10">
    <source>
        <dbReference type="ARBA" id="ARBA00023163"/>
    </source>
</evidence>
<keyword evidence="7" id="KW-0811">Translocation</keyword>
<dbReference type="Proteomes" id="UP000314986">
    <property type="component" value="Unassembled WGS sequence"/>
</dbReference>
<evidence type="ECO:0000256" key="2">
    <source>
        <dbReference type="ARBA" id="ARBA00004245"/>
    </source>
</evidence>
<evidence type="ECO:0000256" key="17">
    <source>
        <dbReference type="SAM" id="MobiDB-lite"/>
    </source>
</evidence>
<evidence type="ECO:0000256" key="8">
    <source>
        <dbReference type="ARBA" id="ARBA00023015"/>
    </source>
</evidence>
<feature type="region of interest" description="Disordered" evidence="17">
    <location>
        <begin position="30"/>
        <end position="63"/>
    </location>
</feature>
<dbReference type="GO" id="GO:0030017">
    <property type="term" value="C:sarcomere"/>
    <property type="evidence" value="ECO:0007669"/>
    <property type="project" value="UniProtKB-SubCell"/>
</dbReference>
<dbReference type="GeneTree" id="ENSGT00390000015984"/>
<dbReference type="AlphaFoldDB" id="A0A4W3IN56"/>
<keyword evidence="5" id="KW-0597">Phosphoprotein</keyword>
<keyword evidence="3" id="KW-0813">Transport</keyword>